<feature type="domain" description="GGDEF" evidence="1">
    <location>
        <begin position="342"/>
        <end position="470"/>
    </location>
</feature>
<dbReference type="SUPFAM" id="SSF55073">
    <property type="entry name" value="Nucleotide cyclase"/>
    <property type="match status" value="1"/>
</dbReference>
<dbReference type="PROSITE" id="PS50887">
    <property type="entry name" value="GGDEF"/>
    <property type="match status" value="1"/>
</dbReference>
<dbReference type="PANTHER" id="PTHR44757:SF2">
    <property type="entry name" value="BIOFILM ARCHITECTURE MAINTENANCE PROTEIN MBAA"/>
    <property type="match status" value="1"/>
</dbReference>
<sequence length="470" mass="49453">MRQLRSRLPAGARNQARLAALAVGFLGAGSQLLQLGNAGRSEGYVQLSGASIAALLAILILTHWRGSSSWWTVPVVPVLVVLGGSGLKDPLATTGLALGAAAVFSQYGGSAQWLTRLATLTVAIPSAVAISPDSAGRVVTWHEGVVLNLLPQLILMGALARGICLALRRQERDMARESALARGGLAMVGITDVKRIRQIGREVGEQIVRLNPGIAMIIIRRDADGLYLSNVAGAPEDLRYRRLDPAIVTDRDMLRSLLPEYRAWEVLHIGEVYIVVAGLRSVPPDVLDAFRNLSNQVILAENGCLAHAELEHSAHHDHLTQLPNRGKFLRAAAEAVATGRPGTVALLNIDLDDFKQVNDTHGHAAGDELLIEIAARLTRHGGGLAGRFGGDEFALLLTGVTDPAAADELAATLSAHLTAPVHLGSGATVTVGASIGVAVTGPGETLAELSRRADIAMYSAKAQRKTAVPA</sequence>
<dbReference type="CDD" id="cd01949">
    <property type="entry name" value="GGDEF"/>
    <property type="match status" value="1"/>
</dbReference>
<accession>A0ABS5YHD8</accession>
<name>A0ABS5YHD8_9ACTN</name>
<reference evidence="2 3" key="1">
    <citation type="submission" date="2021-06" db="EMBL/GenBank/DDBJ databases">
        <title>Actinoplanes lichenicola sp. nov., and Actinoplanes ovalisporus sp. nov., isolated from lichen in Thailand.</title>
        <authorList>
            <person name="Saeng-In P."/>
            <person name="Kanchanasin P."/>
            <person name="Yuki M."/>
            <person name="Kudo T."/>
            <person name="Ohkuma M."/>
            <person name="Phongsopitanun W."/>
            <person name="Tanasupawat S."/>
        </authorList>
    </citation>
    <scope>NUCLEOTIDE SEQUENCE [LARGE SCALE GENOMIC DNA]</scope>
    <source>
        <strain evidence="2 3">NBRC 110975</strain>
    </source>
</reference>
<dbReference type="Gene3D" id="3.30.70.270">
    <property type="match status" value="1"/>
</dbReference>
<dbReference type="NCBIfam" id="TIGR00254">
    <property type="entry name" value="GGDEF"/>
    <property type="match status" value="1"/>
</dbReference>
<dbReference type="InterPro" id="IPR029787">
    <property type="entry name" value="Nucleotide_cyclase"/>
</dbReference>
<gene>
    <name evidence="2" type="ORF">KOI35_04500</name>
</gene>
<dbReference type="Proteomes" id="UP001519654">
    <property type="component" value="Unassembled WGS sequence"/>
</dbReference>
<keyword evidence="3" id="KW-1185">Reference proteome</keyword>
<dbReference type="RefSeq" id="WP_215784676.1">
    <property type="nucleotide sequence ID" value="NZ_JAHKKG010000001.1"/>
</dbReference>
<protein>
    <submittedName>
        <fullName evidence="2">GGDEF domain-containing protein</fullName>
    </submittedName>
</protein>
<dbReference type="InterPro" id="IPR052155">
    <property type="entry name" value="Biofilm_reg_signaling"/>
</dbReference>
<comment type="caution">
    <text evidence="2">The sequence shown here is derived from an EMBL/GenBank/DDBJ whole genome shotgun (WGS) entry which is preliminary data.</text>
</comment>
<dbReference type="InterPro" id="IPR043128">
    <property type="entry name" value="Rev_trsase/Diguanyl_cyclase"/>
</dbReference>
<evidence type="ECO:0000313" key="3">
    <source>
        <dbReference type="Proteomes" id="UP001519654"/>
    </source>
</evidence>
<evidence type="ECO:0000313" key="2">
    <source>
        <dbReference type="EMBL" id="MBU2662761.1"/>
    </source>
</evidence>
<dbReference type="PANTHER" id="PTHR44757">
    <property type="entry name" value="DIGUANYLATE CYCLASE DGCP"/>
    <property type="match status" value="1"/>
</dbReference>
<dbReference type="SMART" id="SM00267">
    <property type="entry name" value="GGDEF"/>
    <property type="match status" value="1"/>
</dbReference>
<evidence type="ECO:0000259" key="1">
    <source>
        <dbReference type="PROSITE" id="PS50887"/>
    </source>
</evidence>
<organism evidence="2 3">
    <name type="scientific">Paractinoplanes bogorensis</name>
    <dbReference type="NCBI Taxonomy" id="1610840"/>
    <lineage>
        <taxon>Bacteria</taxon>
        <taxon>Bacillati</taxon>
        <taxon>Actinomycetota</taxon>
        <taxon>Actinomycetes</taxon>
        <taxon>Micromonosporales</taxon>
        <taxon>Micromonosporaceae</taxon>
        <taxon>Paractinoplanes</taxon>
    </lineage>
</organism>
<dbReference type="Pfam" id="PF00990">
    <property type="entry name" value="GGDEF"/>
    <property type="match status" value="1"/>
</dbReference>
<dbReference type="InterPro" id="IPR000160">
    <property type="entry name" value="GGDEF_dom"/>
</dbReference>
<dbReference type="EMBL" id="JAHKKG010000001">
    <property type="protein sequence ID" value="MBU2662761.1"/>
    <property type="molecule type" value="Genomic_DNA"/>
</dbReference>
<proteinExistence type="predicted"/>